<gene>
    <name evidence="1" type="ORF">GCM10010995_12630</name>
</gene>
<dbReference type="Proteomes" id="UP000636949">
    <property type="component" value="Unassembled WGS sequence"/>
</dbReference>
<organism evidence="1 2">
    <name type="scientific">Cysteiniphilum litorale</name>
    <dbReference type="NCBI Taxonomy" id="2056700"/>
    <lineage>
        <taxon>Bacteria</taxon>
        <taxon>Pseudomonadati</taxon>
        <taxon>Pseudomonadota</taxon>
        <taxon>Gammaproteobacteria</taxon>
        <taxon>Thiotrichales</taxon>
        <taxon>Fastidiosibacteraceae</taxon>
        <taxon>Cysteiniphilum</taxon>
    </lineage>
</organism>
<accession>A0A8J2Z427</accession>
<protein>
    <submittedName>
        <fullName evidence="1">Uncharacterized protein</fullName>
    </submittedName>
</protein>
<name>A0A8J2Z427_9GAMM</name>
<evidence type="ECO:0000313" key="2">
    <source>
        <dbReference type="Proteomes" id="UP000636949"/>
    </source>
</evidence>
<reference evidence="1" key="2">
    <citation type="submission" date="2020-09" db="EMBL/GenBank/DDBJ databases">
        <authorList>
            <person name="Sun Q."/>
            <person name="Zhou Y."/>
        </authorList>
    </citation>
    <scope>NUCLEOTIDE SEQUENCE</scope>
    <source>
        <strain evidence="1">CGMCC 1.15758</strain>
    </source>
</reference>
<sequence length="85" mass="9433">MAKTITQQQAAILSNLIYAISTEGDNKGNYIFDNSVVANSDKKDLTLNDYIYDEHGDFRKGIPDDIKQQIATMPAQFGGYDEGVQ</sequence>
<dbReference type="EMBL" id="BMJS01000011">
    <property type="protein sequence ID" value="GGF96837.1"/>
    <property type="molecule type" value="Genomic_DNA"/>
</dbReference>
<proteinExistence type="predicted"/>
<reference evidence="1" key="1">
    <citation type="journal article" date="2014" name="Int. J. Syst. Evol. Microbiol.">
        <title>Complete genome sequence of Corynebacterium casei LMG S-19264T (=DSM 44701T), isolated from a smear-ripened cheese.</title>
        <authorList>
            <consortium name="US DOE Joint Genome Institute (JGI-PGF)"/>
            <person name="Walter F."/>
            <person name="Albersmeier A."/>
            <person name="Kalinowski J."/>
            <person name="Ruckert C."/>
        </authorList>
    </citation>
    <scope>NUCLEOTIDE SEQUENCE</scope>
    <source>
        <strain evidence="1">CGMCC 1.15758</strain>
    </source>
</reference>
<keyword evidence="2" id="KW-1185">Reference proteome</keyword>
<comment type="caution">
    <text evidence="1">The sequence shown here is derived from an EMBL/GenBank/DDBJ whole genome shotgun (WGS) entry which is preliminary data.</text>
</comment>
<dbReference type="AlphaFoldDB" id="A0A8J2Z427"/>
<dbReference type="RefSeq" id="WP_117002399.1">
    <property type="nucleotide sequence ID" value="NZ_BMJS01000011.1"/>
</dbReference>
<evidence type="ECO:0000313" key="1">
    <source>
        <dbReference type="EMBL" id="GGF96837.1"/>
    </source>
</evidence>